<dbReference type="InterPro" id="IPR023198">
    <property type="entry name" value="PGP-like_dom2"/>
</dbReference>
<evidence type="ECO:0000256" key="6">
    <source>
        <dbReference type="ARBA" id="ARBA00022842"/>
    </source>
</evidence>
<dbReference type="CDD" id="cd02598">
    <property type="entry name" value="HAD_BPGM"/>
    <property type="match status" value="1"/>
</dbReference>
<dbReference type="SFLD" id="SFLDG01135">
    <property type="entry name" value="C1.5.6:_HAD__Beta-PGM__Phospha"/>
    <property type="match status" value="1"/>
</dbReference>
<dbReference type="PANTHER" id="PTHR46193:SF18">
    <property type="entry name" value="HEXITOL PHOSPHATASE B"/>
    <property type="match status" value="1"/>
</dbReference>
<feature type="binding site" evidence="14">
    <location>
        <position position="172"/>
    </location>
    <ligand>
        <name>Mg(2+)</name>
        <dbReference type="ChEBI" id="CHEBI:18420"/>
    </ligand>
</feature>
<dbReference type="InterPro" id="IPR051600">
    <property type="entry name" value="Beta-PGM-like"/>
</dbReference>
<evidence type="ECO:0000256" key="9">
    <source>
        <dbReference type="ARBA" id="ARBA00044926"/>
    </source>
</evidence>
<dbReference type="Gene3D" id="1.10.150.240">
    <property type="entry name" value="Putative phosphatase, domain 2"/>
    <property type="match status" value="1"/>
</dbReference>
<dbReference type="SUPFAM" id="SSF56784">
    <property type="entry name" value="HAD-like"/>
    <property type="match status" value="1"/>
</dbReference>
<evidence type="ECO:0000256" key="11">
    <source>
        <dbReference type="ARBA" id="ARBA00044991"/>
    </source>
</evidence>
<keyword evidence="3" id="KW-0963">Cytoplasm</keyword>
<comment type="cofactor">
    <cofactor evidence="14">
        <name>Mg(2+)</name>
        <dbReference type="ChEBI" id="CHEBI:18420"/>
    </cofactor>
    <text evidence="14">Binds 2 magnesium ions per subunit.</text>
</comment>
<evidence type="ECO:0000256" key="2">
    <source>
        <dbReference type="ARBA" id="ARBA00006171"/>
    </source>
</evidence>
<feature type="binding site" evidence="13">
    <location>
        <begin position="117"/>
        <end position="121"/>
    </location>
    <ligand>
        <name>substrate</name>
    </ligand>
</feature>
<feature type="site" description="Important for catalytic activity and assists the phosphoryl transfer reaction to Asp8 by balancing charge and orienting the reacting groups" evidence="15">
    <location>
        <position position="117"/>
    </location>
</feature>
<dbReference type="NCBIfam" id="TIGR02009">
    <property type="entry name" value="PGMB-YQAB-SF"/>
    <property type="match status" value="1"/>
</dbReference>
<keyword evidence="5 14" id="KW-0479">Metal-binding</keyword>
<evidence type="ECO:0000256" key="10">
    <source>
        <dbReference type="ARBA" id="ARBA00044968"/>
    </source>
</evidence>
<name>A0A9E8RY60_9BACI</name>
<dbReference type="RefSeq" id="WP_275420648.1">
    <property type="nucleotide sequence ID" value="NZ_CP106877.1"/>
</dbReference>
<dbReference type="EMBL" id="CP106877">
    <property type="protein sequence ID" value="WAA12511.1"/>
    <property type="molecule type" value="Genomic_DNA"/>
</dbReference>
<keyword evidence="8" id="KW-0119">Carbohydrate metabolism</keyword>
<dbReference type="SFLD" id="SFLDF00046">
    <property type="entry name" value="beta-phosphoglucomutase"/>
    <property type="match status" value="1"/>
</dbReference>
<dbReference type="SFLD" id="SFLDS00003">
    <property type="entry name" value="Haloacid_Dehalogenase"/>
    <property type="match status" value="1"/>
</dbReference>
<evidence type="ECO:0000256" key="14">
    <source>
        <dbReference type="PIRSR" id="PIRSR610972-3"/>
    </source>
</evidence>
<evidence type="ECO:0000256" key="5">
    <source>
        <dbReference type="ARBA" id="ARBA00022723"/>
    </source>
</evidence>
<organism evidence="16 17">
    <name type="scientific">Fervidibacillus halotolerans</name>
    <dbReference type="NCBI Taxonomy" id="2980027"/>
    <lineage>
        <taxon>Bacteria</taxon>
        <taxon>Bacillati</taxon>
        <taxon>Bacillota</taxon>
        <taxon>Bacilli</taxon>
        <taxon>Bacillales</taxon>
        <taxon>Bacillaceae</taxon>
        <taxon>Fervidibacillus</taxon>
    </lineage>
</organism>
<dbReference type="Gene3D" id="3.40.50.1000">
    <property type="entry name" value="HAD superfamily/HAD-like"/>
    <property type="match status" value="1"/>
</dbReference>
<dbReference type="InterPro" id="IPR010972">
    <property type="entry name" value="Beta-PGM"/>
</dbReference>
<dbReference type="GO" id="GO:0008801">
    <property type="term" value="F:beta-phosphoglucomutase activity"/>
    <property type="evidence" value="ECO:0007669"/>
    <property type="project" value="UniProtKB-EC"/>
</dbReference>
<keyword evidence="17" id="KW-1185">Reference proteome</keyword>
<dbReference type="FunFam" id="1.10.150.240:FF:000010">
    <property type="entry name" value="Beta-phosphoglucomutase"/>
    <property type="match status" value="1"/>
</dbReference>
<sequence>MKEIKAIIFDLDGVITDTAEYHYLAWKQLGEELGIPFDRTFNEQLKGVSRMESLERILAYGNKSNVYTMEEKEQFAEKKNEMYKQLIQKITPKDLLPGIENFMREIKENGIKIGLASASKNAFTVIERLGVGHYFDTIVDAATVKNSKPDPEVFLKAADQLNVPYENCVGVEDAQAGVEAIKRAGMFAVGVGNAEQLARADLVVSCTSDLKLDDIKRAFSEN</sequence>
<feature type="binding site" evidence="14">
    <location>
        <position position="173"/>
    </location>
    <ligand>
        <name>Mg(2+)</name>
        <dbReference type="ChEBI" id="CHEBI:18420"/>
    </ligand>
</feature>
<dbReference type="KEGG" id="fhl:OE105_13490"/>
<feature type="binding site" evidence="13">
    <location>
        <begin position="10"/>
        <end position="12"/>
    </location>
    <ligand>
        <name>substrate</name>
    </ligand>
</feature>
<dbReference type="PANTHER" id="PTHR46193">
    <property type="entry name" value="6-PHOSPHOGLUCONATE PHOSPHATASE"/>
    <property type="match status" value="1"/>
</dbReference>
<evidence type="ECO:0000313" key="16">
    <source>
        <dbReference type="EMBL" id="WAA12511.1"/>
    </source>
</evidence>
<feature type="binding site" evidence="13">
    <location>
        <position position="79"/>
    </location>
    <ligand>
        <name>substrate</name>
    </ligand>
</feature>
<dbReference type="Pfam" id="PF00702">
    <property type="entry name" value="Hydrolase"/>
    <property type="match status" value="1"/>
</dbReference>
<dbReference type="InterPro" id="IPR006439">
    <property type="entry name" value="HAD-SF_hydro_IA"/>
</dbReference>
<feature type="active site" description="Proton donor/acceptor" evidence="12">
    <location>
        <position position="12"/>
    </location>
</feature>
<dbReference type="AlphaFoldDB" id="A0A9E8RY60"/>
<evidence type="ECO:0000256" key="15">
    <source>
        <dbReference type="PIRSR" id="PIRSR610972-4"/>
    </source>
</evidence>
<reference evidence="16" key="1">
    <citation type="submission" date="2022-09" db="EMBL/GenBank/DDBJ databases">
        <title>Complete Genomes of Fervidibacillus albus and Fervidibacillus halotolerans isolated from tidal flat sediments.</title>
        <authorList>
            <person name="Kwon K.K."/>
            <person name="Yang S.-H."/>
            <person name="Park M.J."/>
            <person name="Oh H.-M."/>
        </authorList>
    </citation>
    <scope>NUCLEOTIDE SEQUENCE</scope>
    <source>
        <strain evidence="16">MEBiC13594</strain>
    </source>
</reference>
<dbReference type="InterPro" id="IPR023214">
    <property type="entry name" value="HAD_sf"/>
</dbReference>
<evidence type="ECO:0000256" key="12">
    <source>
        <dbReference type="PIRSR" id="PIRSR610972-1"/>
    </source>
</evidence>
<proteinExistence type="inferred from homology"/>
<dbReference type="GO" id="GO:0000287">
    <property type="term" value="F:magnesium ion binding"/>
    <property type="evidence" value="ECO:0007669"/>
    <property type="project" value="InterPro"/>
</dbReference>
<dbReference type="NCBIfam" id="TIGR01509">
    <property type="entry name" value="HAD-SF-IA-v3"/>
    <property type="match status" value="1"/>
</dbReference>
<keyword evidence="4" id="KW-0597">Phosphoprotein</keyword>
<dbReference type="SFLD" id="SFLDG01129">
    <property type="entry name" value="C1.5:_HAD__Beta-PGM__Phosphata"/>
    <property type="match status" value="1"/>
</dbReference>
<dbReference type="Proteomes" id="UP001164726">
    <property type="component" value="Chromosome"/>
</dbReference>
<gene>
    <name evidence="16" type="primary">pgmB</name>
    <name evidence="16" type="ORF">OE105_13490</name>
</gene>
<feature type="active site" description="Proton donor/acceptor" evidence="12">
    <location>
        <position position="10"/>
    </location>
</feature>
<feature type="binding site" evidence="14">
    <location>
        <position position="10"/>
    </location>
    <ligand>
        <name>Mg(2+)</name>
        <dbReference type="ChEBI" id="CHEBI:18420"/>
    </ligand>
</feature>
<evidence type="ECO:0000256" key="8">
    <source>
        <dbReference type="ARBA" id="ARBA00023277"/>
    </source>
</evidence>
<dbReference type="EC" id="5.4.2.6" evidence="10"/>
<evidence type="ECO:0000256" key="13">
    <source>
        <dbReference type="PIRSR" id="PIRSR610972-2"/>
    </source>
</evidence>
<keyword evidence="7 16" id="KW-0413">Isomerase</keyword>
<comment type="catalytic activity">
    <reaction evidence="9">
        <text>beta-D-glucose 1-phosphate = beta-D-glucose 6-phosphate</text>
        <dbReference type="Rhea" id="RHEA:20113"/>
        <dbReference type="ChEBI" id="CHEBI:57684"/>
        <dbReference type="ChEBI" id="CHEBI:58247"/>
        <dbReference type="EC" id="5.4.2.6"/>
    </reaction>
</comment>
<keyword evidence="6 14" id="KW-0460">Magnesium</keyword>
<evidence type="ECO:0000256" key="1">
    <source>
        <dbReference type="ARBA" id="ARBA00004496"/>
    </source>
</evidence>
<evidence type="ECO:0000256" key="3">
    <source>
        <dbReference type="ARBA" id="ARBA00022490"/>
    </source>
</evidence>
<feature type="binding site" evidence="14">
    <location>
        <position position="12"/>
    </location>
    <ligand>
        <name>Mg(2+)</name>
        <dbReference type="ChEBI" id="CHEBI:18420"/>
    </ligand>
</feature>
<dbReference type="InterPro" id="IPR010976">
    <property type="entry name" value="B-phosphoglucomutase_hydrolase"/>
</dbReference>
<feature type="binding site" evidence="13">
    <location>
        <position position="26"/>
    </location>
    <ligand>
        <name>substrate</name>
    </ligand>
</feature>
<feature type="site" description="Important for catalytic activity and assists the phosphoryl transfer reaction to Asp8 by balancing charge and orienting the reacting groups" evidence="15">
    <location>
        <position position="148"/>
    </location>
</feature>
<evidence type="ECO:0000313" key="17">
    <source>
        <dbReference type="Proteomes" id="UP001164726"/>
    </source>
</evidence>
<dbReference type="GO" id="GO:0005737">
    <property type="term" value="C:cytoplasm"/>
    <property type="evidence" value="ECO:0007669"/>
    <property type="project" value="UniProtKB-SubCell"/>
</dbReference>
<accession>A0A9E8RY60</accession>
<evidence type="ECO:0000256" key="4">
    <source>
        <dbReference type="ARBA" id="ARBA00022553"/>
    </source>
</evidence>
<feature type="binding site" evidence="13">
    <location>
        <position position="53"/>
    </location>
    <ligand>
        <name>substrate</name>
    </ligand>
</feature>
<protein>
    <recommendedName>
        <fullName evidence="11">Beta-phosphoglucomutase</fullName>
        <ecNumber evidence="10">5.4.2.6</ecNumber>
    </recommendedName>
</protein>
<comment type="similarity">
    <text evidence="2">Belongs to the HAD-like hydrolase superfamily. CbbY/CbbZ/Gph/YieH family.</text>
</comment>
<dbReference type="InterPro" id="IPR036412">
    <property type="entry name" value="HAD-like_sf"/>
</dbReference>
<feature type="binding site" evidence="13">
    <location>
        <position position="148"/>
    </location>
    <ligand>
        <name>substrate</name>
    </ligand>
</feature>
<evidence type="ECO:0000256" key="7">
    <source>
        <dbReference type="ARBA" id="ARBA00023235"/>
    </source>
</evidence>
<comment type="subcellular location">
    <subcellularLocation>
        <location evidence="1">Cytoplasm</location>
    </subcellularLocation>
</comment>
<dbReference type="NCBIfam" id="TIGR01990">
    <property type="entry name" value="bPGM"/>
    <property type="match status" value="1"/>
</dbReference>
<feature type="binding site" evidence="13">
    <location>
        <begin position="45"/>
        <end position="50"/>
    </location>
    <ligand>
        <name>substrate</name>
    </ligand>
</feature>
<dbReference type="GO" id="GO:0005975">
    <property type="term" value="P:carbohydrate metabolic process"/>
    <property type="evidence" value="ECO:0007669"/>
    <property type="project" value="InterPro"/>
</dbReference>